<evidence type="ECO:0000313" key="2">
    <source>
        <dbReference type="Proteomes" id="UP000198539"/>
    </source>
</evidence>
<dbReference type="Proteomes" id="UP000198539">
    <property type="component" value="Unassembled WGS sequence"/>
</dbReference>
<dbReference type="STRING" id="564137.SAMN04488238_103330"/>
<organism evidence="1 2">
    <name type="scientific">Roseicitreum antarcticum</name>
    <dbReference type="NCBI Taxonomy" id="564137"/>
    <lineage>
        <taxon>Bacteria</taxon>
        <taxon>Pseudomonadati</taxon>
        <taxon>Pseudomonadota</taxon>
        <taxon>Alphaproteobacteria</taxon>
        <taxon>Rhodobacterales</taxon>
        <taxon>Paracoccaceae</taxon>
        <taxon>Roseicitreum</taxon>
    </lineage>
</organism>
<dbReference type="OrthoDB" id="7592047at2"/>
<dbReference type="Pfam" id="PF04860">
    <property type="entry name" value="Phage_portal"/>
    <property type="match status" value="1"/>
</dbReference>
<sequence>MIGRMLRGAISGIRSELRTGQSGWEHVSGADTSRHGLSGIGLKSMSGTRVSPETIMQLSSVWACTMRTAQLVSSLPAAIYEKRPDDGRVQVEDSLSEVLTQQPNLDQTALEFWEGIVAQMLIRGNGPSEVSRIGNRVVSLRPLMNATPELRQGKLDRWSFTDRGQVEYLPPEKVFNIPGFSVGGGLGLSVVRHGVHSFGHALAADETSATFFANAMQPGGVIQYEGNSASAPNPEQLGGIKALIEKFTGSRKAGKVLMLPPNTTYKSVTMSPEDAQLLETRRYSTEDICRWFGTPPIIIGHASEGQTMWGSGVEAIMLSWLTLGINPLLKRIESRVRKELIPPARRRSWYMEFNREAMLQMDSVRKGDFMVKMGASGTMTANERRARLNLPRNSDPNADALLAQVALAPLRDLGGQRE</sequence>
<dbReference type="InterPro" id="IPR006427">
    <property type="entry name" value="Portal_HK97"/>
</dbReference>
<reference evidence="1 2" key="1">
    <citation type="submission" date="2016-10" db="EMBL/GenBank/DDBJ databases">
        <authorList>
            <person name="de Groot N.N."/>
        </authorList>
    </citation>
    <scope>NUCLEOTIDE SEQUENCE [LARGE SCALE GENOMIC DNA]</scope>
    <source>
        <strain evidence="1 2">CGMCC 1.8894</strain>
    </source>
</reference>
<protein>
    <submittedName>
        <fullName evidence="1">Phage portal protein, HK97 family</fullName>
    </submittedName>
</protein>
<accession>A0A1H2WBT6</accession>
<dbReference type="AlphaFoldDB" id="A0A1H2WBT6"/>
<name>A0A1H2WBT6_9RHOB</name>
<keyword evidence="2" id="KW-1185">Reference proteome</keyword>
<dbReference type="EMBL" id="FNOM01000003">
    <property type="protein sequence ID" value="SDW77995.1"/>
    <property type="molecule type" value="Genomic_DNA"/>
</dbReference>
<gene>
    <name evidence="1" type="ORF">SAMN04488238_103330</name>
</gene>
<proteinExistence type="predicted"/>
<dbReference type="NCBIfam" id="TIGR01537">
    <property type="entry name" value="portal_HK97"/>
    <property type="match status" value="1"/>
</dbReference>
<evidence type="ECO:0000313" key="1">
    <source>
        <dbReference type="EMBL" id="SDW77995.1"/>
    </source>
</evidence>
<dbReference type="InterPro" id="IPR006944">
    <property type="entry name" value="Phage/GTA_portal"/>
</dbReference>